<proteinExistence type="inferred from homology"/>
<dbReference type="InterPro" id="IPR011765">
    <property type="entry name" value="Pept_M16_N"/>
</dbReference>
<protein>
    <submittedName>
        <fullName evidence="5">Insulinase family protein</fullName>
    </submittedName>
</protein>
<feature type="domain" description="Peptidase M16 N-terminal" evidence="3">
    <location>
        <begin position="53"/>
        <end position="167"/>
    </location>
</feature>
<evidence type="ECO:0000259" key="4">
    <source>
        <dbReference type="Pfam" id="PF05193"/>
    </source>
</evidence>
<accession>A0A6I5KN37</accession>
<evidence type="ECO:0000256" key="2">
    <source>
        <dbReference type="SAM" id="SignalP"/>
    </source>
</evidence>
<gene>
    <name evidence="5" type="ORF">GTK07_00580</name>
</gene>
<dbReference type="GO" id="GO:0046872">
    <property type="term" value="F:metal ion binding"/>
    <property type="evidence" value="ECO:0007669"/>
    <property type="project" value="InterPro"/>
</dbReference>
<sequence>MKKYFVLTLLSLLMTATYAQIDRSKQPKPGPAPEINLKEPQRFELNNGLKVLVVENHKLPSVRIQLNIDNPPILQGDKAGVSDLTSSMLGKGSKNIPKDDFYEEVDFLGANIYVGDQSAFASCLSKYFPRILELLADAALNPNFTQEEFEKEKDKIITGIKSEEKDVSAISNRVQVALAYGKNHPFGEITTEETVNNVTLADVEQFYRSYFVPANAYLVVIGDVEFDNVKELVTKYFTPWSKAAPPSFSYTEPTDVQYNQINFVDVPNAVQSEVAVENITNLKMKDPDYLDALLANRILGGGSQARLFKNLREDKGYTYGSYSGIRDNKYSPMRFSAYAQVRNAVTDSSVVQILEEINRMTTEPVSAEELANAKAKYAGSFVMALESPETVANYALNIETEGLSKDFYKTYLERLQSVTAEDVQKAAKKYFSTTNARVVVTGKGSDVLENLEKVSFNGKTVPILFYDKYANKTEKPNYSAEVPEGIDTNAILEKYIEAIGGKSKLDGVQSYSMVAEAEMQGMKLELEMKKTTKDQFMQDVKVMGNSMSKQVLDGDSGYMVVQGQRKDLSPEEIEKIKEESSAFPELNYLAAGNVSLEGIETVGDSKAYKLKISDGKTAYYDVETGLKVQEINSQEVQGQQMSSTLGYGDYQEVSGILFPFKITQSMGPQNFEFMVKEIKVNEGVDAADFK</sequence>
<dbReference type="Gene3D" id="3.30.830.10">
    <property type="entry name" value="Metalloenzyme, LuxS/M16 peptidase-like"/>
    <property type="match status" value="2"/>
</dbReference>
<feature type="chain" id="PRO_5026041611" evidence="2">
    <location>
        <begin position="20"/>
        <end position="690"/>
    </location>
</feature>
<feature type="domain" description="Peptidase M16 C-terminal" evidence="4">
    <location>
        <begin position="197"/>
        <end position="376"/>
    </location>
</feature>
<dbReference type="AlphaFoldDB" id="A0A6I5KN37"/>
<dbReference type="EMBL" id="JAAAMI010000001">
    <property type="protein sequence ID" value="NDV41803.1"/>
    <property type="molecule type" value="Genomic_DNA"/>
</dbReference>
<evidence type="ECO:0000313" key="5">
    <source>
        <dbReference type="EMBL" id="NDV41803.1"/>
    </source>
</evidence>
<evidence type="ECO:0000313" key="6">
    <source>
        <dbReference type="Proteomes" id="UP000468707"/>
    </source>
</evidence>
<reference evidence="5 6" key="1">
    <citation type="submission" date="2020-01" db="EMBL/GenBank/DDBJ databases">
        <title>Muricauda sediminis sp.nov. 40Bstr401.</title>
        <authorList>
            <person name="Xue Z."/>
            <person name="Zhu S."/>
            <person name="Ren N."/>
            <person name="Chen T."/>
            <person name="Chen X."/>
            <person name="Chen J."/>
            <person name="Yang J."/>
        </authorList>
    </citation>
    <scope>NUCLEOTIDE SEQUENCE [LARGE SCALE GENOMIC DNA]</scope>
    <source>
        <strain evidence="5 6">40Bstr401</strain>
    </source>
</reference>
<keyword evidence="2" id="KW-0732">Signal</keyword>
<name>A0A6I5KN37_9FLAO</name>
<dbReference type="PANTHER" id="PTHR11851:SF49">
    <property type="entry name" value="MITOCHONDRIAL-PROCESSING PEPTIDASE SUBUNIT ALPHA"/>
    <property type="match status" value="1"/>
</dbReference>
<keyword evidence="6" id="KW-1185">Reference proteome</keyword>
<dbReference type="Pfam" id="PF00675">
    <property type="entry name" value="Peptidase_M16"/>
    <property type="match status" value="1"/>
</dbReference>
<evidence type="ECO:0000256" key="1">
    <source>
        <dbReference type="ARBA" id="ARBA00007261"/>
    </source>
</evidence>
<dbReference type="InterPro" id="IPR011249">
    <property type="entry name" value="Metalloenz_LuxS/M16"/>
</dbReference>
<dbReference type="PANTHER" id="PTHR11851">
    <property type="entry name" value="METALLOPROTEASE"/>
    <property type="match status" value="1"/>
</dbReference>
<evidence type="ECO:0000259" key="3">
    <source>
        <dbReference type="Pfam" id="PF00675"/>
    </source>
</evidence>
<dbReference type="RefSeq" id="WP_163631774.1">
    <property type="nucleotide sequence ID" value="NZ_JAAAMI010000001.1"/>
</dbReference>
<organism evidence="5 6">
    <name type="scientific">Flagellimonas sediminis</name>
    <dbReference type="NCBI Taxonomy" id="2696468"/>
    <lineage>
        <taxon>Bacteria</taxon>
        <taxon>Pseudomonadati</taxon>
        <taxon>Bacteroidota</taxon>
        <taxon>Flavobacteriia</taxon>
        <taxon>Flavobacteriales</taxon>
        <taxon>Flavobacteriaceae</taxon>
        <taxon>Flagellimonas</taxon>
    </lineage>
</organism>
<dbReference type="InterPro" id="IPR050361">
    <property type="entry name" value="MPP/UQCRC_Complex"/>
</dbReference>
<feature type="signal peptide" evidence="2">
    <location>
        <begin position="1"/>
        <end position="19"/>
    </location>
</feature>
<dbReference type="SUPFAM" id="SSF63411">
    <property type="entry name" value="LuxS/MPP-like metallohydrolase"/>
    <property type="match status" value="2"/>
</dbReference>
<dbReference type="Proteomes" id="UP000468707">
    <property type="component" value="Unassembled WGS sequence"/>
</dbReference>
<dbReference type="InterPro" id="IPR007863">
    <property type="entry name" value="Peptidase_M16_C"/>
</dbReference>
<comment type="caution">
    <text evidence="5">The sequence shown here is derived from an EMBL/GenBank/DDBJ whole genome shotgun (WGS) entry which is preliminary data.</text>
</comment>
<dbReference type="Pfam" id="PF05193">
    <property type="entry name" value="Peptidase_M16_C"/>
    <property type="match status" value="1"/>
</dbReference>
<comment type="similarity">
    <text evidence="1">Belongs to the peptidase M16 family.</text>
</comment>